<dbReference type="Gene3D" id="1.10.287.690">
    <property type="entry name" value="Helix hairpin bin"/>
    <property type="match status" value="1"/>
</dbReference>
<dbReference type="Gene3D" id="3.90.1600.10">
    <property type="entry name" value="Palm domain of DNA polymerase"/>
    <property type="match status" value="2"/>
</dbReference>
<evidence type="ECO:0000256" key="4">
    <source>
        <dbReference type="ARBA" id="ARBA00022705"/>
    </source>
</evidence>
<evidence type="ECO:0000256" key="1">
    <source>
        <dbReference type="ARBA" id="ARBA00005755"/>
    </source>
</evidence>
<evidence type="ECO:0000259" key="9">
    <source>
        <dbReference type="Pfam" id="PF03175"/>
    </source>
</evidence>
<dbReference type="InterPro" id="IPR004868">
    <property type="entry name" value="DNA-dir_DNA_pol_B_mt/vir"/>
</dbReference>
<dbReference type="SMART" id="SM00486">
    <property type="entry name" value="POLBc"/>
    <property type="match status" value="1"/>
</dbReference>
<dbReference type="Pfam" id="PF03175">
    <property type="entry name" value="DNA_pol_B_2"/>
    <property type="match status" value="1"/>
</dbReference>
<dbReference type="GO" id="GO:0003677">
    <property type="term" value="F:DNA binding"/>
    <property type="evidence" value="ECO:0007669"/>
    <property type="project" value="UniProtKB-KW"/>
</dbReference>
<evidence type="ECO:0000256" key="8">
    <source>
        <dbReference type="RuleBase" id="RU000442"/>
    </source>
</evidence>
<dbReference type="InterPro" id="IPR023211">
    <property type="entry name" value="DNA_pol_palm_dom_sf"/>
</dbReference>
<evidence type="ECO:0000256" key="3">
    <source>
        <dbReference type="ARBA" id="ARBA00022695"/>
    </source>
</evidence>
<dbReference type="GO" id="GO:0003887">
    <property type="term" value="F:DNA-directed DNA polymerase activity"/>
    <property type="evidence" value="ECO:0007669"/>
    <property type="project" value="UniProtKB-KW"/>
</dbReference>
<keyword evidence="3 8" id="KW-0548">Nucleotidyltransferase</keyword>
<organism evidence="10">
    <name type="scientific">Pleurotus platypus</name>
    <dbReference type="NCBI Taxonomy" id="2015914"/>
    <lineage>
        <taxon>Eukaryota</taxon>
        <taxon>Fungi</taxon>
        <taxon>Dikarya</taxon>
        <taxon>Basidiomycota</taxon>
        <taxon>Agaricomycotina</taxon>
        <taxon>Agaricomycetes</taxon>
        <taxon>Agaricomycetidae</taxon>
        <taxon>Agaricales</taxon>
        <taxon>Pleurotineae</taxon>
        <taxon>Pleurotaceae</taxon>
        <taxon>Pleurotus</taxon>
    </lineage>
</organism>
<keyword evidence="5 8" id="KW-0239">DNA-directed DNA polymerase</keyword>
<gene>
    <name evidence="10" type="primary">dpo</name>
</gene>
<dbReference type="Gene3D" id="3.30.420.10">
    <property type="entry name" value="Ribonuclease H-like superfamily/Ribonuclease H"/>
    <property type="match status" value="1"/>
</dbReference>
<dbReference type="AlphaFoldDB" id="A0A2K9YPI6"/>
<protein>
    <recommendedName>
        <fullName evidence="8">DNA polymerase</fullName>
        <ecNumber evidence="8">2.7.7.7</ecNumber>
    </recommendedName>
</protein>
<dbReference type="EMBL" id="MG017445">
    <property type="protein sequence ID" value="AUW35312.1"/>
    <property type="molecule type" value="Genomic_DNA"/>
</dbReference>
<dbReference type="InterPro" id="IPR043502">
    <property type="entry name" value="DNA/RNA_pol_sf"/>
</dbReference>
<evidence type="ECO:0000256" key="2">
    <source>
        <dbReference type="ARBA" id="ARBA00022679"/>
    </source>
</evidence>
<comment type="catalytic activity">
    <reaction evidence="7 8">
        <text>DNA(n) + a 2'-deoxyribonucleoside 5'-triphosphate = DNA(n+1) + diphosphate</text>
        <dbReference type="Rhea" id="RHEA:22508"/>
        <dbReference type="Rhea" id="RHEA-COMP:17339"/>
        <dbReference type="Rhea" id="RHEA-COMP:17340"/>
        <dbReference type="ChEBI" id="CHEBI:33019"/>
        <dbReference type="ChEBI" id="CHEBI:61560"/>
        <dbReference type="ChEBI" id="CHEBI:173112"/>
        <dbReference type="EC" id="2.7.7.7"/>
    </reaction>
</comment>
<geneLocation type="mitochondrion" evidence="10"/>
<dbReference type="EC" id="2.7.7.7" evidence="8"/>
<evidence type="ECO:0000256" key="7">
    <source>
        <dbReference type="ARBA" id="ARBA00049244"/>
    </source>
</evidence>
<keyword evidence="6 8" id="KW-0238">DNA-binding</keyword>
<dbReference type="InterPro" id="IPR006172">
    <property type="entry name" value="DNA-dir_DNA_pol_B"/>
</dbReference>
<dbReference type="SUPFAM" id="SSF56672">
    <property type="entry name" value="DNA/RNA polymerases"/>
    <property type="match status" value="1"/>
</dbReference>
<dbReference type="InterPro" id="IPR036397">
    <property type="entry name" value="RNaseH_sf"/>
</dbReference>
<evidence type="ECO:0000256" key="5">
    <source>
        <dbReference type="ARBA" id="ARBA00022932"/>
    </source>
</evidence>
<dbReference type="PANTHER" id="PTHR33568:SF3">
    <property type="entry name" value="DNA-DIRECTED DNA POLYMERASE"/>
    <property type="match status" value="1"/>
</dbReference>
<sequence length="889" mass="103388">MNNIILKTLKFLNRIFSYLNGKTNSLINKIDYTDSVKISEVEYNTNGRFYKFYLTNEHLLEHKEALKGLYTSLMNNDKFRDFGFYKIIIITAIVNNSEYNFHHNVLITNNTSFEDYYDEVKDVINSHYGKREGVYLSRSVPLFKVFVWNMDSYRNKHIKLTKSAVKGKVNLPYSKTLNSKTLNSKTLNSFALRQTRGFHSKSLKSNSHLVANKSLFIRFFNNFIKPIKPSNFDSILKGFATMDIETMDYQNKQVTVSISTAYYNSGLKSKIFLLDYNLFKSDSNMAINKLWCDYFNFIKENIHLFDTVFVHNLGSFDGFFLYKALCNNYFNHPDSISTIIDDKNKFIQVSLQINPKQTMVWKDSYRIFPVSLKELCKVFKVDGKFSDYNSLFHNFNLFNDSKLLDMFIQYSLQDSISLFKALDKAQHIYFGDYSVDISTILSTSTLSLKIFRQNFLKKEIPVLKDSEDNFCRRGYFGGATDAYKCYGSYLHYYDVNSLYPFAMLNEMPLEMIKYHKDMRDVKLENFFGFCLAEVSCPNHLKIPLLPYKKDGGTIFPTGNWIGVYFSEELKEVVKHGYKVTLIKGYEFSKANLFNDYIQHFYNIKKFSSGPERFIAKMHLNQLYGVFGRRKDTIQTKLIPNSELGSYLAKYLVKSIIEINESASVLLIKNNVNAKIVQKLNIFFETDFINPESDVKSNVAIASAVTAYARIHMVKLKMQCLNEGIDILYSDTDSIFTNKPLPQNLVGKELGQLKDELNNKVIQEAYFFGIKQYGYWFLDDFNNKIEQSVFAGVTRNSISFEDVKRIFNGGVFIHKGVLRFFKSFKDLNITIKHVDISVSKNSGKLLINNVFIPTEIINLNHELDNRPLYLKLKNLILKNLKLLHSFFTRD</sequence>
<feature type="domain" description="DNA-directed DNA polymerase family B mitochondria/virus" evidence="9">
    <location>
        <begin position="400"/>
        <end position="715"/>
    </location>
</feature>
<name>A0A2K9YPI6_9AGAR</name>
<dbReference type="InterPro" id="IPR017964">
    <property type="entry name" value="DNA-dir_DNA_pol_B_CS"/>
</dbReference>
<evidence type="ECO:0000256" key="6">
    <source>
        <dbReference type="ARBA" id="ARBA00023125"/>
    </source>
</evidence>
<dbReference type="GO" id="GO:0006260">
    <property type="term" value="P:DNA replication"/>
    <property type="evidence" value="ECO:0007669"/>
    <property type="project" value="UniProtKB-KW"/>
</dbReference>
<keyword evidence="2 8" id="KW-0808">Transferase</keyword>
<reference evidence="10" key="1">
    <citation type="journal article" date="2018" name="Appl. Microbiol. Biotechnol.">
        <title>Comparative mitogenomics reveals large-scale gene rearrangements in the mitochondrial genome of two Pleurotus species.</title>
        <authorList>
            <person name="Li Q."/>
            <person name="Chen C."/>
            <person name="Xiong C."/>
            <person name="Jin X."/>
            <person name="Chen Z."/>
            <person name="Huang W."/>
        </authorList>
    </citation>
    <scope>NUCLEOTIDE SEQUENCE</scope>
</reference>
<comment type="similarity">
    <text evidence="1 8">Belongs to the DNA polymerase type-B family.</text>
</comment>
<dbReference type="GO" id="GO:0000166">
    <property type="term" value="F:nucleotide binding"/>
    <property type="evidence" value="ECO:0007669"/>
    <property type="project" value="InterPro"/>
</dbReference>
<keyword evidence="10" id="KW-0496">Mitochondrion</keyword>
<proteinExistence type="inferred from homology"/>
<keyword evidence="4 8" id="KW-0235">DNA replication</keyword>
<evidence type="ECO:0000313" key="10">
    <source>
        <dbReference type="EMBL" id="AUW35312.1"/>
    </source>
</evidence>
<dbReference type="SUPFAM" id="SSF53098">
    <property type="entry name" value="Ribonuclease H-like"/>
    <property type="match status" value="1"/>
</dbReference>
<accession>A0A2K9YPI6</accession>
<dbReference type="PANTHER" id="PTHR33568">
    <property type="entry name" value="DNA POLYMERASE"/>
    <property type="match status" value="1"/>
</dbReference>
<dbReference type="PROSITE" id="PS00116">
    <property type="entry name" value="DNA_POLYMERASE_B"/>
    <property type="match status" value="1"/>
</dbReference>
<dbReference type="InterPro" id="IPR012337">
    <property type="entry name" value="RNaseH-like_sf"/>
</dbReference>